<comment type="similarity">
    <text evidence="2">Belongs to the membrane fusion protein (MFP) (TC 8.A.1) family.</text>
</comment>
<comment type="caution">
    <text evidence="8">The sequence shown here is derived from an EMBL/GenBank/DDBJ whole genome shotgun (WGS) entry which is preliminary data.</text>
</comment>
<reference evidence="8 9" key="1">
    <citation type="submission" date="2019-11" db="EMBL/GenBank/DDBJ databases">
        <title>Escherichia alba sp. nov. isolated from the gut of plastic-eating superworms Zophobas atratus.</title>
        <authorList>
            <person name="Yang Y."/>
        </authorList>
    </citation>
    <scope>NUCLEOTIDE SEQUENCE [LARGE SCALE GENOMIC DNA]</scope>
    <source>
        <strain evidence="9">BIT-B35</strain>
    </source>
</reference>
<evidence type="ECO:0000256" key="1">
    <source>
        <dbReference type="ARBA" id="ARBA00004196"/>
    </source>
</evidence>
<name>A0A6L6IN40_9ENTR</name>
<evidence type="ECO:0000256" key="5">
    <source>
        <dbReference type="SAM" id="Coils"/>
    </source>
</evidence>
<sequence length="389" mass="42899">MKQWRRLSRPARWLAVGGGLALVALACALIVQTASSSAPESQRLETIGSGDIEKVVLATGTLKPAVQVNVGAQVNGQLRRLYVRQGDRVKKGQLLAEIDPTLQESELNNARAQLASARAQKRSAEATLWRYRRELERQKAMMRDGAGVRSDYEQAQADYDAQVQQIAVNDAQIVQAEMTVKTAVANLGYTRILAPIDGEVLGIVTREGQTIVSSQMAPTILVLADLDTMQVQTRISEADVQKIRPGQPLWFYAIANPEKRYTSQMGFVQPAPQEMLEEQNMGGRSGGQQPTAVYYNGTFAVANDQRELKTAMTAQVFIRIAEAKGVLRVPVAALGQALDAERYYVTLFDQGRTETRIVRVGINDRRYAEVLEGLQEGDRVVLPQETTQE</sequence>
<dbReference type="RefSeq" id="WP_155108730.1">
    <property type="nucleotide sequence ID" value="NZ_WMJZ01000016.1"/>
</dbReference>
<feature type="domain" description="Multidrug resistance protein MdtA-like barrel-sandwich hybrid" evidence="6">
    <location>
        <begin position="67"/>
        <end position="222"/>
    </location>
</feature>
<organism evidence="8 9">
    <name type="scientific">Intestinirhabdus alba</name>
    <dbReference type="NCBI Taxonomy" id="2899544"/>
    <lineage>
        <taxon>Bacteria</taxon>
        <taxon>Pseudomonadati</taxon>
        <taxon>Pseudomonadota</taxon>
        <taxon>Gammaproteobacteria</taxon>
        <taxon>Enterobacterales</taxon>
        <taxon>Enterobacteriaceae</taxon>
        <taxon>Intestinirhabdus</taxon>
    </lineage>
</organism>
<dbReference type="OrthoDB" id="9791520at2"/>
<evidence type="ECO:0000313" key="9">
    <source>
        <dbReference type="Proteomes" id="UP000477739"/>
    </source>
</evidence>
<feature type="domain" description="Multidrug resistance protein MdtA-like C-terminal permuted SH3" evidence="7">
    <location>
        <begin position="327"/>
        <end position="381"/>
    </location>
</feature>
<dbReference type="Pfam" id="PF25967">
    <property type="entry name" value="RND-MFP_C"/>
    <property type="match status" value="1"/>
</dbReference>
<dbReference type="GO" id="GO:0019898">
    <property type="term" value="C:extrinsic component of membrane"/>
    <property type="evidence" value="ECO:0007669"/>
    <property type="project" value="InterPro"/>
</dbReference>
<dbReference type="SUPFAM" id="SSF111369">
    <property type="entry name" value="HlyD-like secretion proteins"/>
    <property type="match status" value="1"/>
</dbReference>
<dbReference type="GO" id="GO:1990195">
    <property type="term" value="C:macrolide transmembrane transporter complex"/>
    <property type="evidence" value="ECO:0007669"/>
    <property type="project" value="InterPro"/>
</dbReference>
<keyword evidence="3" id="KW-0813">Transport</keyword>
<dbReference type="EMBL" id="WMJZ01000016">
    <property type="protein sequence ID" value="MTH47128.1"/>
    <property type="molecule type" value="Genomic_DNA"/>
</dbReference>
<dbReference type="GO" id="GO:1990281">
    <property type="term" value="C:efflux pump complex"/>
    <property type="evidence" value="ECO:0007669"/>
    <property type="project" value="TreeGrafter"/>
</dbReference>
<dbReference type="GO" id="GO:1990961">
    <property type="term" value="P:xenobiotic detoxification by transmembrane export across the plasma membrane"/>
    <property type="evidence" value="ECO:0007669"/>
    <property type="project" value="InterPro"/>
</dbReference>
<dbReference type="Proteomes" id="UP000477739">
    <property type="component" value="Unassembled WGS sequence"/>
</dbReference>
<evidence type="ECO:0000259" key="6">
    <source>
        <dbReference type="Pfam" id="PF25917"/>
    </source>
</evidence>
<evidence type="ECO:0000256" key="3">
    <source>
        <dbReference type="ARBA" id="ARBA00022448"/>
    </source>
</evidence>
<accession>A0A6L6IN40</accession>
<dbReference type="PROSITE" id="PS51257">
    <property type="entry name" value="PROKAR_LIPOPROTEIN"/>
    <property type="match status" value="1"/>
</dbReference>
<dbReference type="Gene3D" id="2.40.420.20">
    <property type="match status" value="1"/>
</dbReference>
<gene>
    <name evidence="8" type="ORF">GJV78_12860</name>
</gene>
<dbReference type="InterPro" id="IPR058625">
    <property type="entry name" value="MdtA-like_BSH"/>
</dbReference>
<dbReference type="PANTHER" id="PTHR30469:SF33">
    <property type="entry name" value="SLR1207 PROTEIN"/>
    <property type="match status" value="1"/>
</dbReference>
<evidence type="ECO:0000313" key="8">
    <source>
        <dbReference type="EMBL" id="MTH47128.1"/>
    </source>
</evidence>
<dbReference type="InterPro" id="IPR030190">
    <property type="entry name" value="MacA_alpha-hairpin_sf"/>
</dbReference>
<dbReference type="InterPro" id="IPR006143">
    <property type="entry name" value="RND_pump_MFP"/>
</dbReference>
<protein>
    <submittedName>
        <fullName evidence="8">Efflux RND transporter periplasmic adaptor subunit</fullName>
    </submittedName>
</protein>
<proteinExistence type="inferred from homology"/>
<evidence type="ECO:0000256" key="4">
    <source>
        <dbReference type="ARBA" id="ARBA00023054"/>
    </source>
</evidence>
<evidence type="ECO:0000259" key="7">
    <source>
        <dbReference type="Pfam" id="PF25967"/>
    </source>
</evidence>
<dbReference type="Gene3D" id="6.10.140.1990">
    <property type="match status" value="1"/>
</dbReference>
<dbReference type="Gene3D" id="2.40.30.170">
    <property type="match status" value="1"/>
</dbReference>
<evidence type="ECO:0000256" key="2">
    <source>
        <dbReference type="ARBA" id="ARBA00009477"/>
    </source>
</evidence>
<keyword evidence="9" id="KW-1185">Reference proteome</keyword>
<dbReference type="GO" id="GO:0030313">
    <property type="term" value="C:cell envelope"/>
    <property type="evidence" value="ECO:0007669"/>
    <property type="project" value="UniProtKB-SubCell"/>
</dbReference>
<feature type="coiled-coil region" evidence="5">
    <location>
        <begin position="102"/>
        <end position="134"/>
    </location>
</feature>
<dbReference type="Gene3D" id="2.40.50.100">
    <property type="match status" value="2"/>
</dbReference>
<keyword evidence="4 5" id="KW-0175">Coiled coil</keyword>
<dbReference type="GO" id="GO:0015562">
    <property type="term" value="F:efflux transmembrane transporter activity"/>
    <property type="evidence" value="ECO:0007669"/>
    <property type="project" value="TreeGrafter"/>
</dbReference>
<comment type="subcellular location">
    <subcellularLocation>
        <location evidence="1">Cell envelope</location>
    </subcellularLocation>
</comment>
<dbReference type="AlphaFoldDB" id="A0A6L6IN40"/>
<dbReference type="PANTHER" id="PTHR30469">
    <property type="entry name" value="MULTIDRUG RESISTANCE PROTEIN MDTA"/>
    <property type="match status" value="1"/>
</dbReference>
<dbReference type="InterPro" id="IPR058627">
    <property type="entry name" value="MdtA-like_C"/>
</dbReference>
<dbReference type="NCBIfam" id="TIGR01730">
    <property type="entry name" value="RND_mfp"/>
    <property type="match status" value="1"/>
</dbReference>
<dbReference type="Pfam" id="PF25917">
    <property type="entry name" value="BSH_RND"/>
    <property type="match status" value="1"/>
</dbReference>